<dbReference type="InterPro" id="IPR036396">
    <property type="entry name" value="Cyt_P450_sf"/>
</dbReference>
<dbReference type="GeneID" id="91572907"/>
<evidence type="ECO:0000313" key="4">
    <source>
        <dbReference type="Proteomes" id="UP001519291"/>
    </source>
</evidence>
<keyword evidence="4" id="KW-1185">Reference proteome</keyword>
<dbReference type="EMBL" id="JAGIOH010000001">
    <property type="protein sequence ID" value="MBP2406595.1"/>
    <property type="molecule type" value="Genomic_DNA"/>
</dbReference>
<gene>
    <name evidence="3" type="ORF">JO379_006064</name>
</gene>
<accession>A0ABS4YDI9</accession>
<organism evidence="3 4">
    <name type="scientific">Streptomyces syringium</name>
    <dbReference type="NCBI Taxonomy" id="76729"/>
    <lineage>
        <taxon>Bacteria</taxon>
        <taxon>Bacillati</taxon>
        <taxon>Actinomycetota</taxon>
        <taxon>Actinomycetes</taxon>
        <taxon>Kitasatosporales</taxon>
        <taxon>Streptomycetaceae</taxon>
        <taxon>Streptomyces</taxon>
    </lineage>
</organism>
<dbReference type="RefSeq" id="WP_165451659.1">
    <property type="nucleotide sequence ID" value="NZ_JAGIOH010000001.1"/>
</dbReference>
<dbReference type="SUPFAM" id="SSF48264">
    <property type="entry name" value="Cytochrome P450"/>
    <property type="match status" value="1"/>
</dbReference>
<proteinExistence type="predicted"/>
<evidence type="ECO:0000256" key="1">
    <source>
        <dbReference type="ARBA" id="ARBA00022723"/>
    </source>
</evidence>
<evidence type="ECO:0000313" key="3">
    <source>
        <dbReference type="EMBL" id="MBP2406595.1"/>
    </source>
</evidence>
<sequence>MNTIRDVPTAPGGLPGVGHLHRLVRHRLRFLESLRQVGPLVRIRLGTAPVYVVTDPALVHQVQSSKGRSFGRGKQFQRMVPLLGHGVITSDGELYHRQRRTIQKAFTPAHIERHLVAIHRQAEKLCATWEDGRPVDVLHALKGLAVAVTAETLFSGRMTDQVLAQLNRVLPVVEKAAVERPMMPKVVDRLPLPFVRRGDEAMAGMRAVVAEAVAACRGQSSRSEGDMVACLLAARDPDTGRPLSDDLVCDEVIAMLIGGAANVPATLAWAWFHLALRPGAEERMLTEIGVPADGPPTMAELNRMPYTRAVMYEAMRLHSVQLVTQRTTAAVELGGVMLPCGTDTAYSQHSLHTDPRFCPRPAAFSPERWLPGSGWEPARHAFVPFGGGRFKCVGDNFACAVMMATLVAVGGRWRLHRPPGLRVGVSVREPVPSPTGLSLVPRHRS</sequence>
<dbReference type="InterPro" id="IPR001128">
    <property type="entry name" value="Cyt_P450"/>
</dbReference>
<dbReference type="InterPro" id="IPR002403">
    <property type="entry name" value="Cyt_P450_E_grp-IV"/>
</dbReference>
<name>A0ABS4YDI9_9ACTN</name>
<protein>
    <submittedName>
        <fullName evidence="3">Cytochrome P450</fullName>
    </submittedName>
</protein>
<dbReference type="PANTHER" id="PTHR24301:SF2">
    <property type="entry name" value="THROMBOXANE-A SYNTHASE"/>
    <property type="match status" value="1"/>
</dbReference>
<comment type="caution">
    <text evidence="3">The sequence shown here is derived from an EMBL/GenBank/DDBJ whole genome shotgun (WGS) entry which is preliminary data.</text>
</comment>
<evidence type="ECO:0000256" key="2">
    <source>
        <dbReference type="ARBA" id="ARBA00023004"/>
    </source>
</evidence>
<dbReference type="PRINTS" id="PR00465">
    <property type="entry name" value="EP450IV"/>
</dbReference>
<dbReference type="Gene3D" id="1.10.630.10">
    <property type="entry name" value="Cytochrome P450"/>
    <property type="match status" value="1"/>
</dbReference>
<dbReference type="PRINTS" id="PR00385">
    <property type="entry name" value="P450"/>
</dbReference>
<dbReference type="Proteomes" id="UP001519291">
    <property type="component" value="Unassembled WGS sequence"/>
</dbReference>
<keyword evidence="2" id="KW-0408">Iron</keyword>
<reference evidence="3 4" key="1">
    <citation type="submission" date="2021-03" db="EMBL/GenBank/DDBJ databases">
        <title>Sequencing the genomes of 1000 actinobacteria strains.</title>
        <authorList>
            <person name="Klenk H.-P."/>
        </authorList>
    </citation>
    <scope>NUCLEOTIDE SEQUENCE [LARGE SCALE GENOMIC DNA]</scope>
    <source>
        <strain evidence="3 4">DSM 41480</strain>
    </source>
</reference>
<dbReference type="PANTHER" id="PTHR24301">
    <property type="entry name" value="THROMBOXANE-A SYNTHASE"/>
    <property type="match status" value="1"/>
</dbReference>
<keyword evidence="1" id="KW-0479">Metal-binding</keyword>
<dbReference type="Pfam" id="PF00067">
    <property type="entry name" value="p450"/>
    <property type="match status" value="1"/>
</dbReference>